<evidence type="ECO:0000256" key="2">
    <source>
        <dbReference type="ARBA" id="ARBA00023015"/>
    </source>
</evidence>
<sequence>MPNVSTTQRGTPPLNWLRAFEAASRHLSFKRAAEELNVTPAAISQQVRQLEDYFGIRLFDRNPRALTLTGVGALALPLLAAGMSNILAACQAMQNAASKDYVVITAPPSFALKWLVPRLETFRNVHEKIEVRIDARDELTDFKNGWADIGIRYGTGKYTDLHVEPLFDDSYFPVCSPKLIDAHGKAFEPDDLQRYSLLHVDWPALQSAAPNWAMWLHAARTTHPDAHTGHRFTSEMMALDAAISGFGIALVSSRIAELDIEAGRVRRLFSDLAPLKSGFRYYLVRPNDTKPRDEVMQVCDWLRIESTT</sequence>
<keyword evidence="6" id="KW-0614">Plasmid</keyword>
<dbReference type="GO" id="GO:0006351">
    <property type="term" value="P:DNA-templated transcription"/>
    <property type="evidence" value="ECO:0007669"/>
    <property type="project" value="TreeGrafter"/>
</dbReference>
<keyword evidence="4" id="KW-0804">Transcription</keyword>
<evidence type="ECO:0000259" key="5">
    <source>
        <dbReference type="PROSITE" id="PS50931"/>
    </source>
</evidence>
<protein>
    <submittedName>
        <fullName evidence="6">LysR family transcriptional regulator protein</fullName>
    </submittedName>
</protein>
<keyword evidence="3" id="KW-0238">DNA-binding</keyword>
<proteinExistence type="inferred from homology"/>
<geneLocation type="plasmid" evidence="7">
    <name>prgalie4872a</name>
</geneLocation>
<reference evidence="6 7" key="1">
    <citation type="submission" date="2016-09" db="EMBL/GenBank/DDBJ databases">
        <title>The complete genome sequences of Rhizobium gallicum, symbiovars gallicum and phaseoli, symbionts associated to common bean (Phaseolus vulgaris).</title>
        <authorList>
            <person name="Bustos P."/>
            <person name="Santamaria R.I."/>
            <person name="Perez-Carrascal O.M."/>
            <person name="Juarez S."/>
            <person name="Lozano L."/>
            <person name="Martinez-Flores I."/>
            <person name="Martinez-Romero E."/>
            <person name="Cevallos M."/>
            <person name="Romero D."/>
            <person name="Davila G."/>
            <person name="Gonzalez V."/>
        </authorList>
    </citation>
    <scope>NUCLEOTIDE SEQUENCE [LARGE SCALE GENOMIC DNA]</scope>
    <source>
        <strain evidence="6 7">IE4872</strain>
        <plasmid evidence="7">prgalie4872a</plasmid>
    </source>
</reference>
<organism evidence="6 7">
    <name type="scientific">Rhizobium gallicum</name>
    <dbReference type="NCBI Taxonomy" id="56730"/>
    <lineage>
        <taxon>Bacteria</taxon>
        <taxon>Pseudomonadati</taxon>
        <taxon>Pseudomonadota</taxon>
        <taxon>Alphaproteobacteria</taxon>
        <taxon>Hyphomicrobiales</taxon>
        <taxon>Rhizobiaceae</taxon>
        <taxon>Rhizobium/Agrobacterium group</taxon>
        <taxon>Rhizobium</taxon>
    </lineage>
</organism>
<dbReference type="PANTHER" id="PTHR30537">
    <property type="entry name" value="HTH-TYPE TRANSCRIPTIONAL REGULATOR"/>
    <property type="match status" value="1"/>
</dbReference>
<evidence type="ECO:0000256" key="4">
    <source>
        <dbReference type="ARBA" id="ARBA00023163"/>
    </source>
</evidence>
<evidence type="ECO:0000256" key="1">
    <source>
        <dbReference type="ARBA" id="ARBA00009437"/>
    </source>
</evidence>
<dbReference type="AlphaFoldDB" id="A0A1L5NPG5"/>
<dbReference type="InterPro" id="IPR000847">
    <property type="entry name" value="LysR_HTH_N"/>
</dbReference>
<comment type="similarity">
    <text evidence="1">Belongs to the LysR transcriptional regulatory family.</text>
</comment>
<dbReference type="PANTHER" id="PTHR30537:SF26">
    <property type="entry name" value="GLYCINE CLEAVAGE SYSTEM TRANSCRIPTIONAL ACTIVATOR"/>
    <property type="match status" value="1"/>
</dbReference>
<dbReference type="GO" id="GO:0043565">
    <property type="term" value="F:sequence-specific DNA binding"/>
    <property type="evidence" value="ECO:0007669"/>
    <property type="project" value="TreeGrafter"/>
</dbReference>
<evidence type="ECO:0000256" key="3">
    <source>
        <dbReference type="ARBA" id="ARBA00023125"/>
    </source>
</evidence>
<dbReference type="Gene3D" id="3.40.190.10">
    <property type="entry name" value="Periplasmic binding protein-like II"/>
    <property type="match status" value="2"/>
</dbReference>
<evidence type="ECO:0000313" key="6">
    <source>
        <dbReference type="EMBL" id="APO69787.1"/>
    </source>
</evidence>
<keyword evidence="2" id="KW-0805">Transcription regulation</keyword>
<dbReference type="SUPFAM" id="SSF46785">
    <property type="entry name" value="Winged helix' DNA-binding domain"/>
    <property type="match status" value="1"/>
</dbReference>
<name>A0A1L5NPG5_9HYPH</name>
<dbReference type="PRINTS" id="PR00039">
    <property type="entry name" value="HTHLYSR"/>
</dbReference>
<dbReference type="PROSITE" id="PS50931">
    <property type="entry name" value="HTH_LYSR"/>
    <property type="match status" value="1"/>
</dbReference>
<dbReference type="Gene3D" id="1.10.10.10">
    <property type="entry name" value="Winged helix-like DNA-binding domain superfamily/Winged helix DNA-binding domain"/>
    <property type="match status" value="1"/>
</dbReference>
<dbReference type="SUPFAM" id="SSF53850">
    <property type="entry name" value="Periplasmic binding protein-like II"/>
    <property type="match status" value="1"/>
</dbReference>
<gene>
    <name evidence="6" type="ORF">IE4872_PA00038</name>
</gene>
<dbReference type="InterPro" id="IPR058163">
    <property type="entry name" value="LysR-type_TF_proteobact-type"/>
</dbReference>
<dbReference type="InterPro" id="IPR036388">
    <property type="entry name" value="WH-like_DNA-bd_sf"/>
</dbReference>
<dbReference type="InterPro" id="IPR005119">
    <property type="entry name" value="LysR_subst-bd"/>
</dbReference>
<dbReference type="Pfam" id="PF00126">
    <property type="entry name" value="HTH_1"/>
    <property type="match status" value="1"/>
</dbReference>
<dbReference type="InterPro" id="IPR036390">
    <property type="entry name" value="WH_DNA-bd_sf"/>
</dbReference>
<accession>A0A1L5NPG5</accession>
<feature type="domain" description="HTH lysR-type" evidence="5">
    <location>
        <begin position="12"/>
        <end position="69"/>
    </location>
</feature>
<dbReference type="EMBL" id="CP017102">
    <property type="protein sequence ID" value="APO69787.1"/>
    <property type="molecule type" value="Genomic_DNA"/>
</dbReference>
<dbReference type="Pfam" id="PF03466">
    <property type="entry name" value="LysR_substrate"/>
    <property type="match status" value="1"/>
</dbReference>
<dbReference type="CDD" id="cd08432">
    <property type="entry name" value="PBP2_GcdR_TrpI_HvrB_AmpR_like"/>
    <property type="match status" value="1"/>
</dbReference>
<dbReference type="Proteomes" id="UP000184749">
    <property type="component" value="Plasmid pRgalIE4872a"/>
</dbReference>
<dbReference type="GO" id="GO:0003700">
    <property type="term" value="F:DNA-binding transcription factor activity"/>
    <property type="evidence" value="ECO:0007669"/>
    <property type="project" value="InterPro"/>
</dbReference>
<dbReference type="OrthoDB" id="9807765at2"/>
<evidence type="ECO:0000313" key="7">
    <source>
        <dbReference type="Proteomes" id="UP000184749"/>
    </source>
</evidence>